<dbReference type="PANTHER" id="PTHR11265">
    <property type="entry name" value="S-ADENOSYL-METHYLTRANSFERASE MRAW"/>
    <property type="match status" value="1"/>
</dbReference>
<evidence type="ECO:0000313" key="2">
    <source>
        <dbReference type="Proteomes" id="UP001194714"/>
    </source>
</evidence>
<sequence>MKHIPVMLEESLAIFKDRKLKTFFDGTLGAGGFSKALLEAHPEIETYYGCDQDERALGIAQENLKDFEGKVEFIHANFSAVKEALEEREVTEVDGFFLTWECHQCS</sequence>
<dbReference type="EMBL" id="JAAEJV010000041">
    <property type="protein sequence ID" value="MBF5059796.1"/>
    <property type="molecule type" value="Genomic_DNA"/>
</dbReference>
<keyword evidence="2" id="KW-1185">Reference proteome</keyword>
<dbReference type="SUPFAM" id="SSF53335">
    <property type="entry name" value="S-adenosyl-L-methionine-dependent methyltransferases"/>
    <property type="match status" value="1"/>
</dbReference>
<organism evidence="1 2">
    <name type="scientific">Candidatus Neptunichlamydia vexilliferae</name>
    <dbReference type="NCBI Taxonomy" id="1651774"/>
    <lineage>
        <taxon>Bacteria</taxon>
        <taxon>Pseudomonadati</taxon>
        <taxon>Chlamydiota</taxon>
        <taxon>Chlamydiia</taxon>
        <taxon>Parachlamydiales</taxon>
        <taxon>Simkaniaceae</taxon>
        <taxon>Candidatus Neptunichlamydia</taxon>
    </lineage>
</organism>
<dbReference type="CDD" id="cd02440">
    <property type="entry name" value="AdoMet_MTases"/>
    <property type="match status" value="1"/>
</dbReference>
<gene>
    <name evidence="1" type="ORF">NEPTK9_001314</name>
</gene>
<name>A0ABS0B249_9BACT</name>
<accession>A0ABS0B249</accession>
<dbReference type="InterPro" id="IPR002903">
    <property type="entry name" value="RsmH"/>
</dbReference>
<dbReference type="Pfam" id="PF01795">
    <property type="entry name" value="Methyltransf_5"/>
    <property type="match status" value="1"/>
</dbReference>
<dbReference type="InterPro" id="IPR029063">
    <property type="entry name" value="SAM-dependent_MTases_sf"/>
</dbReference>
<proteinExistence type="predicted"/>
<protein>
    <submittedName>
        <fullName evidence="1">Uncharacterized protein</fullName>
    </submittedName>
</protein>
<reference evidence="1 2" key="1">
    <citation type="submission" date="2020-01" db="EMBL/GenBank/DDBJ databases">
        <title>Draft genome sequence of Cand. Neptunochlamydia vexilliferae K9.</title>
        <authorList>
            <person name="Schulz F."/>
            <person name="Koestlbacher S."/>
            <person name="Wascher F."/>
            <person name="Pizzetti I."/>
            <person name="Horn M."/>
        </authorList>
    </citation>
    <scope>NUCLEOTIDE SEQUENCE [LARGE SCALE GENOMIC DNA]</scope>
    <source>
        <strain evidence="1 2">K9</strain>
    </source>
</reference>
<dbReference type="PANTHER" id="PTHR11265:SF0">
    <property type="entry name" value="12S RRNA N4-METHYLCYTIDINE METHYLTRANSFERASE"/>
    <property type="match status" value="1"/>
</dbReference>
<evidence type="ECO:0000313" key="1">
    <source>
        <dbReference type="EMBL" id="MBF5059796.1"/>
    </source>
</evidence>
<dbReference type="Proteomes" id="UP001194714">
    <property type="component" value="Unassembled WGS sequence"/>
</dbReference>
<comment type="caution">
    <text evidence="1">The sequence shown here is derived from an EMBL/GenBank/DDBJ whole genome shotgun (WGS) entry which is preliminary data.</text>
</comment>
<dbReference type="Gene3D" id="3.40.50.150">
    <property type="entry name" value="Vaccinia Virus protein VP39"/>
    <property type="match status" value="1"/>
</dbReference>